<gene>
    <name evidence="2" type="ORF">DUNSADRAFT_6540</name>
</gene>
<evidence type="ECO:0008006" key="4">
    <source>
        <dbReference type="Google" id="ProtNLM"/>
    </source>
</evidence>
<accession>A0ABQ7GN30</accession>
<organism evidence="2 3">
    <name type="scientific">Dunaliella salina</name>
    <name type="common">Green alga</name>
    <name type="synonym">Protococcus salinus</name>
    <dbReference type="NCBI Taxonomy" id="3046"/>
    <lineage>
        <taxon>Eukaryota</taxon>
        <taxon>Viridiplantae</taxon>
        <taxon>Chlorophyta</taxon>
        <taxon>core chlorophytes</taxon>
        <taxon>Chlorophyceae</taxon>
        <taxon>CS clade</taxon>
        <taxon>Chlamydomonadales</taxon>
        <taxon>Dunaliellaceae</taxon>
        <taxon>Dunaliella</taxon>
    </lineage>
</organism>
<dbReference type="Proteomes" id="UP000815325">
    <property type="component" value="Unassembled WGS sequence"/>
</dbReference>
<sequence length="214" mass="23777">MEGQRSKGLPGIAECSKKKINITADVRLVTAAVVLHGENPCWGMRTAANVHLSFTADAPSHVRMTWCTTTMVASMKISQGTLRWTMTLRWWAGVRRMVSSSGTSATPGGSYWGVNGFFRIRRGVNALQIEAGDCWYAVPTWDMEQDVAEGRLVGSMYGVHPRGTPVPDFQAFPSEYNAQRPLEEEEQLQQQAEKMELGNDKSRMNGNRKIIQPA</sequence>
<comment type="caution">
    <text evidence="2">The sequence shown here is derived from an EMBL/GenBank/DDBJ whole genome shotgun (WGS) entry which is preliminary data.</text>
</comment>
<feature type="compositionally biased region" description="Basic and acidic residues" evidence="1">
    <location>
        <begin position="193"/>
        <end position="203"/>
    </location>
</feature>
<reference evidence="2" key="1">
    <citation type="submission" date="2017-08" db="EMBL/GenBank/DDBJ databases">
        <authorList>
            <person name="Polle J.E."/>
            <person name="Barry K."/>
            <person name="Cushman J."/>
            <person name="Schmutz J."/>
            <person name="Tran D."/>
            <person name="Hathwaick L.T."/>
            <person name="Yim W.C."/>
            <person name="Jenkins J."/>
            <person name="Mckie-Krisberg Z.M."/>
            <person name="Prochnik S."/>
            <person name="Lindquist E."/>
            <person name="Dockter R.B."/>
            <person name="Adam C."/>
            <person name="Molina H."/>
            <person name="Bunkerborg J."/>
            <person name="Jin E."/>
            <person name="Buchheim M."/>
            <person name="Magnuson J."/>
        </authorList>
    </citation>
    <scope>NUCLEOTIDE SEQUENCE</scope>
    <source>
        <strain evidence="2">CCAP 19/18</strain>
    </source>
</reference>
<name>A0ABQ7GN30_DUNSA</name>
<feature type="region of interest" description="Disordered" evidence="1">
    <location>
        <begin position="184"/>
        <end position="214"/>
    </location>
</feature>
<evidence type="ECO:0000313" key="2">
    <source>
        <dbReference type="EMBL" id="KAF5836019.1"/>
    </source>
</evidence>
<evidence type="ECO:0000256" key="1">
    <source>
        <dbReference type="SAM" id="MobiDB-lite"/>
    </source>
</evidence>
<proteinExistence type="predicted"/>
<keyword evidence="3" id="KW-1185">Reference proteome</keyword>
<protein>
    <recommendedName>
        <fullName evidence="4">Encoded protein</fullName>
    </recommendedName>
</protein>
<dbReference type="EMBL" id="MU069678">
    <property type="protein sequence ID" value="KAF5836019.1"/>
    <property type="molecule type" value="Genomic_DNA"/>
</dbReference>
<evidence type="ECO:0000313" key="3">
    <source>
        <dbReference type="Proteomes" id="UP000815325"/>
    </source>
</evidence>